<evidence type="ECO:0000256" key="6">
    <source>
        <dbReference type="ARBA" id="ARBA00022777"/>
    </source>
</evidence>
<keyword evidence="5" id="KW-0547">Nucleotide-binding</keyword>
<dbReference type="InterPro" id="IPR011712">
    <property type="entry name" value="Sig_transdc_His_kin_sub3_dim/P"/>
</dbReference>
<feature type="domain" description="Signal transduction histidine kinase subgroup 3 dimerisation and phosphoacceptor" evidence="12">
    <location>
        <begin position="228"/>
        <end position="292"/>
    </location>
</feature>
<dbReference type="Gene3D" id="1.20.5.1930">
    <property type="match status" value="1"/>
</dbReference>
<evidence type="ECO:0000313" key="14">
    <source>
        <dbReference type="Proteomes" id="UP000023067"/>
    </source>
</evidence>
<dbReference type="EC" id="2.7.13.3" evidence="2"/>
<keyword evidence="11" id="KW-1133">Transmembrane helix</keyword>
<dbReference type="eggNOG" id="COG4585">
    <property type="taxonomic scope" value="Bacteria"/>
</dbReference>
<dbReference type="RefSeq" id="WP_051486766.1">
    <property type="nucleotide sequence ID" value="NZ_KK069993.1"/>
</dbReference>
<dbReference type="InterPro" id="IPR050482">
    <property type="entry name" value="Sensor_HK_TwoCompSys"/>
</dbReference>
<sequence length="437" mass="46005">MPAPVIASSAHPSPAGDSADSPSPAGPSLEPPPPAPWWLRALRAVGVSAICLIIGLLVLVFVYGTTIDEQGDLSDRLVALFVVDLLVGLAAALAVGPMRRAGAANLILVAALAVSGMSVAAAAVALARLGERRTRLLDAAAIILAVGGSVVSSLLFRWAEGSSSGTLPWEMLMTCAFAAAALLWGRARGTRAALIASLRAQASTARRERDALEREHRALIAQAQAEQRAAIARDMHDSLSHHLSLIAMHAGALEYRRDLPEAQRQEAASIIRRGAQAANTELREVLGALRADGMPLPTAADLVTMLEDARAAGQEMTLLWSDAPAEDPAAGEEPFTPQMLDGMSRAGVVTLVRIARELLTNARKHAPGTRLDLRLHRAGEQLVLRASNPVPREAPAAGARLGLVGVRERIVLLGGSLHIEDGTAGRFAVEARLPWRD</sequence>
<feature type="compositionally biased region" description="Low complexity" evidence="10">
    <location>
        <begin position="7"/>
        <end position="28"/>
    </location>
</feature>
<dbReference type="SUPFAM" id="SSF55874">
    <property type="entry name" value="ATPase domain of HSP90 chaperone/DNA topoisomerase II/histidine kinase"/>
    <property type="match status" value="1"/>
</dbReference>
<evidence type="ECO:0000256" key="7">
    <source>
        <dbReference type="ARBA" id="ARBA00022840"/>
    </source>
</evidence>
<dbReference type="HOGENOM" id="CLU_000445_20_1_11"/>
<dbReference type="PANTHER" id="PTHR24421">
    <property type="entry name" value="NITRATE/NITRITE SENSOR PROTEIN NARX-RELATED"/>
    <property type="match status" value="1"/>
</dbReference>
<dbReference type="GO" id="GO:0005524">
    <property type="term" value="F:ATP binding"/>
    <property type="evidence" value="ECO:0007669"/>
    <property type="project" value="UniProtKB-KW"/>
</dbReference>
<evidence type="ECO:0000256" key="11">
    <source>
        <dbReference type="SAM" id="Phobius"/>
    </source>
</evidence>
<evidence type="ECO:0000256" key="4">
    <source>
        <dbReference type="ARBA" id="ARBA00022679"/>
    </source>
</evidence>
<keyword evidence="14" id="KW-1185">Reference proteome</keyword>
<dbReference type="Proteomes" id="UP000023067">
    <property type="component" value="Unassembled WGS sequence"/>
</dbReference>
<evidence type="ECO:0000256" key="9">
    <source>
        <dbReference type="SAM" id="Coils"/>
    </source>
</evidence>
<evidence type="ECO:0000256" key="8">
    <source>
        <dbReference type="ARBA" id="ARBA00023012"/>
    </source>
</evidence>
<keyword evidence="8" id="KW-0902">Two-component regulatory system</keyword>
<dbReference type="OrthoDB" id="227596at2"/>
<accession>Z9JTD7</accession>
<comment type="caution">
    <text evidence="13">The sequence shown here is derived from an EMBL/GenBank/DDBJ whole genome shotgun (WGS) entry which is preliminary data.</text>
</comment>
<dbReference type="CDD" id="cd16917">
    <property type="entry name" value="HATPase_UhpB-NarQ-NarX-like"/>
    <property type="match status" value="1"/>
</dbReference>
<feature type="transmembrane region" description="Helical" evidence="11">
    <location>
        <begin position="102"/>
        <end position="127"/>
    </location>
</feature>
<dbReference type="PATRIC" id="fig|396014.3.peg.1787"/>
<dbReference type="GO" id="GO:0046983">
    <property type="term" value="F:protein dimerization activity"/>
    <property type="evidence" value="ECO:0007669"/>
    <property type="project" value="InterPro"/>
</dbReference>
<dbReference type="PANTHER" id="PTHR24421:SF10">
    <property type="entry name" value="NITRATE_NITRITE SENSOR PROTEIN NARQ"/>
    <property type="match status" value="1"/>
</dbReference>
<keyword evidence="6 13" id="KW-0418">Kinase</keyword>
<evidence type="ECO:0000256" key="2">
    <source>
        <dbReference type="ARBA" id="ARBA00012438"/>
    </source>
</evidence>
<feature type="region of interest" description="Disordered" evidence="10">
    <location>
        <begin position="1"/>
        <end position="30"/>
    </location>
</feature>
<feature type="transmembrane region" description="Helical" evidence="11">
    <location>
        <begin position="165"/>
        <end position="184"/>
    </location>
</feature>
<keyword evidence="11" id="KW-0472">Membrane</keyword>
<evidence type="ECO:0000256" key="5">
    <source>
        <dbReference type="ARBA" id="ARBA00022741"/>
    </source>
</evidence>
<dbReference type="InterPro" id="IPR036890">
    <property type="entry name" value="HATPase_C_sf"/>
</dbReference>
<dbReference type="EMBL" id="JDYK01000008">
    <property type="protein sequence ID" value="EWS81308.1"/>
    <property type="molecule type" value="Genomic_DNA"/>
</dbReference>
<keyword evidence="7" id="KW-0067">ATP-binding</keyword>
<dbReference type="Gene3D" id="3.30.565.10">
    <property type="entry name" value="Histidine kinase-like ATPase, C-terminal domain"/>
    <property type="match status" value="1"/>
</dbReference>
<keyword evidence="9" id="KW-0175">Coiled coil</keyword>
<comment type="catalytic activity">
    <reaction evidence="1">
        <text>ATP + protein L-histidine = ADP + protein N-phospho-L-histidine.</text>
        <dbReference type="EC" id="2.7.13.3"/>
    </reaction>
</comment>
<feature type="transmembrane region" description="Helical" evidence="11">
    <location>
        <begin position="77"/>
        <end position="96"/>
    </location>
</feature>
<feature type="coiled-coil region" evidence="9">
    <location>
        <begin position="195"/>
        <end position="229"/>
    </location>
</feature>
<proteinExistence type="predicted"/>
<keyword evidence="4" id="KW-0808">Transferase</keyword>
<feature type="transmembrane region" description="Helical" evidence="11">
    <location>
        <begin position="41"/>
        <end position="65"/>
    </location>
</feature>
<dbReference type="AlphaFoldDB" id="Z9JTD7"/>
<feature type="transmembrane region" description="Helical" evidence="11">
    <location>
        <begin position="139"/>
        <end position="159"/>
    </location>
</feature>
<evidence type="ECO:0000256" key="10">
    <source>
        <dbReference type="SAM" id="MobiDB-lite"/>
    </source>
</evidence>
<reference evidence="13 14" key="1">
    <citation type="submission" date="2014-02" db="EMBL/GenBank/DDBJ databases">
        <title>Genome sequence of Brachybacterium phenoliresistens strain W13A50.</title>
        <authorList>
            <person name="Wang X."/>
        </authorList>
    </citation>
    <scope>NUCLEOTIDE SEQUENCE [LARGE SCALE GENOMIC DNA]</scope>
    <source>
        <strain evidence="13 14">W13A50</strain>
    </source>
</reference>
<name>Z9JTD7_9MICO</name>
<organism evidence="13 14">
    <name type="scientific">Brachybacterium phenoliresistens</name>
    <dbReference type="NCBI Taxonomy" id="396014"/>
    <lineage>
        <taxon>Bacteria</taxon>
        <taxon>Bacillati</taxon>
        <taxon>Actinomycetota</taxon>
        <taxon>Actinomycetes</taxon>
        <taxon>Micrococcales</taxon>
        <taxon>Dermabacteraceae</taxon>
        <taxon>Brachybacterium</taxon>
    </lineage>
</organism>
<evidence type="ECO:0000256" key="1">
    <source>
        <dbReference type="ARBA" id="ARBA00000085"/>
    </source>
</evidence>
<protein>
    <recommendedName>
        <fullName evidence="2">histidine kinase</fullName>
        <ecNumber evidence="2">2.7.13.3</ecNumber>
    </recommendedName>
</protein>
<keyword evidence="3" id="KW-0597">Phosphoprotein</keyword>
<evidence type="ECO:0000256" key="3">
    <source>
        <dbReference type="ARBA" id="ARBA00022553"/>
    </source>
</evidence>
<gene>
    <name evidence="13" type="ORF">BF93_17230</name>
</gene>
<keyword evidence="11" id="KW-0812">Transmembrane</keyword>
<evidence type="ECO:0000313" key="13">
    <source>
        <dbReference type="EMBL" id="EWS81308.1"/>
    </source>
</evidence>
<dbReference type="STRING" id="396014.BF93_17230"/>
<evidence type="ECO:0000259" key="12">
    <source>
        <dbReference type="Pfam" id="PF07730"/>
    </source>
</evidence>
<dbReference type="GO" id="GO:0016020">
    <property type="term" value="C:membrane"/>
    <property type="evidence" value="ECO:0007669"/>
    <property type="project" value="InterPro"/>
</dbReference>
<dbReference type="Pfam" id="PF07730">
    <property type="entry name" value="HisKA_3"/>
    <property type="match status" value="1"/>
</dbReference>
<dbReference type="GO" id="GO:0000155">
    <property type="term" value="F:phosphorelay sensor kinase activity"/>
    <property type="evidence" value="ECO:0007669"/>
    <property type="project" value="InterPro"/>
</dbReference>